<organism evidence="13 14">
    <name type="scientific">Butyrivibrio fibrisolvens</name>
    <dbReference type="NCBI Taxonomy" id="831"/>
    <lineage>
        <taxon>Bacteria</taxon>
        <taxon>Bacillati</taxon>
        <taxon>Bacillota</taxon>
        <taxon>Clostridia</taxon>
        <taxon>Lachnospirales</taxon>
        <taxon>Lachnospiraceae</taxon>
        <taxon>Butyrivibrio</taxon>
    </lineage>
</organism>
<evidence type="ECO:0000256" key="5">
    <source>
        <dbReference type="ARBA" id="ARBA00022683"/>
    </source>
</evidence>
<feature type="transmembrane region" description="Helical" evidence="10">
    <location>
        <begin position="725"/>
        <end position="744"/>
    </location>
</feature>
<feature type="transmembrane region" description="Helical" evidence="10">
    <location>
        <begin position="625"/>
        <end position="648"/>
    </location>
</feature>
<dbReference type="Gene3D" id="3.30.70.270">
    <property type="match status" value="1"/>
</dbReference>
<proteinExistence type="predicted"/>
<feature type="transmembrane region" description="Helical" evidence="10">
    <location>
        <begin position="756"/>
        <end position="773"/>
    </location>
</feature>
<dbReference type="InterPro" id="IPR006327">
    <property type="entry name" value="PTS_IIC_fruc"/>
</dbReference>
<dbReference type="InterPro" id="IPR000160">
    <property type="entry name" value="GGDEF_dom"/>
</dbReference>
<feature type="transmembrane region" description="Helical" evidence="10">
    <location>
        <begin position="471"/>
        <end position="490"/>
    </location>
</feature>
<evidence type="ECO:0000259" key="12">
    <source>
        <dbReference type="PROSITE" id="PS51104"/>
    </source>
</evidence>
<keyword evidence="14" id="KW-1185">Reference proteome</keyword>
<comment type="caution">
    <text evidence="13">The sequence shown here is derived from an EMBL/GenBank/DDBJ whole genome shotgun (WGS) entry which is preliminary data.</text>
</comment>
<dbReference type="CDD" id="cd01949">
    <property type="entry name" value="GGDEF"/>
    <property type="match status" value="1"/>
</dbReference>
<evidence type="ECO:0000256" key="3">
    <source>
        <dbReference type="ARBA" id="ARBA00022475"/>
    </source>
</evidence>
<dbReference type="AlphaFoldDB" id="A0A317FW38"/>
<dbReference type="InterPro" id="IPR028082">
    <property type="entry name" value="Peripla_BP_I"/>
</dbReference>
<dbReference type="GO" id="GO:0005351">
    <property type="term" value="F:carbohydrate:proton symporter activity"/>
    <property type="evidence" value="ECO:0007669"/>
    <property type="project" value="InterPro"/>
</dbReference>
<feature type="transmembrane region" description="Helical" evidence="10">
    <location>
        <begin position="502"/>
        <end position="525"/>
    </location>
</feature>
<feature type="domain" description="PTS EIIC type-2" evidence="12">
    <location>
        <begin position="409"/>
        <end position="754"/>
    </location>
</feature>
<dbReference type="PANTHER" id="PTHR30505">
    <property type="entry name" value="FRUCTOSE-LIKE PERMEASE"/>
    <property type="match status" value="1"/>
</dbReference>
<dbReference type="InterPro" id="IPR029787">
    <property type="entry name" value="Nucleotide_cyclase"/>
</dbReference>
<dbReference type="SUPFAM" id="SSF55073">
    <property type="entry name" value="Nucleotide cyclase"/>
    <property type="match status" value="1"/>
</dbReference>
<dbReference type="PROSITE" id="PS50887">
    <property type="entry name" value="GGDEF"/>
    <property type="match status" value="1"/>
</dbReference>
<evidence type="ECO:0000256" key="7">
    <source>
        <dbReference type="ARBA" id="ARBA00022989"/>
    </source>
</evidence>
<feature type="region of interest" description="Disordered" evidence="9">
    <location>
        <begin position="344"/>
        <end position="380"/>
    </location>
</feature>
<dbReference type="InterPro" id="IPR013014">
    <property type="entry name" value="PTS_EIIC_2"/>
</dbReference>
<comment type="subcellular location">
    <subcellularLocation>
        <location evidence="1">Cell inner membrane</location>
        <topology evidence="1">Multi-pass membrane protein</topology>
    </subcellularLocation>
</comment>
<dbReference type="InterPro" id="IPR050864">
    <property type="entry name" value="Bacterial_PTS_Sugar_Transport"/>
</dbReference>
<dbReference type="GO" id="GO:0008982">
    <property type="term" value="F:protein-N(PI)-phosphohistidine-sugar phosphotransferase activity"/>
    <property type="evidence" value="ECO:0007669"/>
    <property type="project" value="InterPro"/>
</dbReference>
<keyword evidence="6 10" id="KW-0812">Transmembrane</keyword>
<accession>A0A317FW38</accession>
<keyword evidence="8 10" id="KW-0472">Membrane</keyword>
<dbReference type="SMART" id="SM00267">
    <property type="entry name" value="GGDEF"/>
    <property type="match status" value="1"/>
</dbReference>
<dbReference type="InterPro" id="IPR003352">
    <property type="entry name" value="PTS_EIIC"/>
</dbReference>
<reference evidence="13 14" key="1">
    <citation type="submission" date="2017-09" db="EMBL/GenBank/DDBJ databases">
        <title>High-quality draft genome sequence of Butyrivibrio fibrisolvens INBov1, isolated from cow rumen.</title>
        <authorList>
            <person name="Rodriguez Hernaez J."/>
            <person name="Rivarola M."/>
            <person name="Paniego N."/>
            <person name="Cravero S."/>
            <person name="Ceron Cucchi M."/>
            <person name="Martinez M.C."/>
        </authorList>
    </citation>
    <scope>NUCLEOTIDE SEQUENCE [LARGE SCALE GENOMIC DNA]</scope>
    <source>
        <strain evidence="13 14">INBov1</strain>
        <plasmid evidence="14">pinbov266</plasmid>
    </source>
</reference>
<evidence type="ECO:0000256" key="4">
    <source>
        <dbReference type="ARBA" id="ARBA00022597"/>
    </source>
</evidence>
<keyword evidence="13" id="KW-0614">Plasmid</keyword>
<feature type="transmembrane region" description="Helical" evidence="10">
    <location>
        <begin position="20"/>
        <end position="40"/>
    </location>
</feature>
<evidence type="ECO:0000256" key="1">
    <source>
        <dbReference type="ARBA" id="ARBA00004429"/>
    </source>
</evidence>
<dbReference type="GO" id="GO:0005886">
    <property type="term" value="C:plasma membrane"/>
    <property type="evidence" value="ECO:0007669"/>
    <property type="project" value="UniProtKB-SubCell"/>
</dbReference>
<feature type="transmembrane region" description="Helical" evidence="10">
    <location>
        <begin position="142"/>
        <end position="163"/>
    </location>
</feature>
<dbReference type="EMBL" id="NXNG01000002">
    <property type="protein sequence ID" value="PWT25915.1"/>
    <property type="molecule type" value="Genomic_DNA"/>
</dbReference>
<dbReference type="InterPro" id="IPR043128">
    <property type="entry name" value="Rev_trsase/Diguanyl_cyclase"/>
</dbReference>
<evidence type="ECO:0000256" key="10">
    <source>
        <dbReference type="SAM" id="Phobius"/>
    </source>
</evidence>
<dbReference type="GO" id="GO:0009401">
    <property type="term" value="P:phosphoenolpyruvate-dependent sugar phosphotransferase system"/>
    <property type="evidence" value="ECO:0007669"/>
    <property type="project" value="UniProtKB-KW"/>
</dbReference>
<dbReference type="Pfam" id="PF02378">
    <property type="entry name" value="PTS_EIIC"/>
    <property type="match status" value="1"/>
</dbReference>
<keyword evidence="4" id="KW-0762">Sugar transport</keyword>
<dbReference type="Pfam" id="PF00990">
    <property type="entry name" value="GGDEF"/>
    <property type="match status" value="1"/>
</dbReference>
<feature type="transmembrane region" description="Helical" evidence="10">
    <location>
        <begin position="691"/>
        <end position="719"/>
    </location>
</feature>
<evidence type="ECO:0000256" key="9">
    <source>
        <dbReference type="SAM" id="MobiDB-lite"/>
    </source>
</evidence>
<keyword evidence="5" id="KW-0598">Phosphotransferase system</keyword>
<dbReference type="GO" id="GO:0090563">
    <property type="term" value="F:protein-phosphocysteine-sugar phosphotransferase activity"/>
    <property type="evidence" value="ECO:0007669"/>
    <property type="project" value="TreeGrafter"/>
</dbReference>
<feature type="domain" description="GGDEF" evidence="11">
    <location>
        <begin position="202"/>
        <end position="334"/>
    </location>
</feature>
<dbReference type="SUPFAM" id="SSF53822">
    <property type="entry name" value="Periplasmic binding protein-like I"/>
    <property type="match status" value="1"/>
</dbReference>
<feature type="compositionally biased region" description="Polar residues" evidence="9">
    <location>
        <begin position="345"/>
        <end position="362"/>
    </location>
</feature>
<evidence type="ECO:0000256" key="2">
    <source>
        <dbReference type="ARBA" id="ARBA00022448"/>
    </source>
</evidence>
<dbReference type="NCBIfam" id="TIGR01427">
    <property type="entry name" value="PTS_IIC_fructo"/>
    <property type="match status" value="1"/>
</dbReference>
<sequence length="1073" mass="116797">MEKIMNPDKAHKSDLSRVIILDIILIVAFASCILITTLMYDNESEKAAQKYINSNASSLEHNLEILDFENWDLIIRDFIDYYNMDVIVTDPNGDITYIFARGAMDSENSIYKTLEIGSTGYTLIVSAIPSDVTIIDNNTVSVSLNILLVNAFIVIILIVTSFIQSYRNQIVRMATTDELTGLSNRKSFIERYNEMNQKGKLEDAVIFMIDVDKFKGINDNNGHASGDTALKYIGLKLKELEGSNIIAGRWGGDEFIGIIKSQSGDSVQKAKRILTDLMKDVNKAQIIEGITLSLSIGMASIIDSSDITKNMERADAALYASKNNGRGILTDYNDLADNETDVLRSDTSGSADVLSNTSSKVSDSPKKSFDISKSTASGKKTSGNADNFLDIHYEDVSIAHSDASIYEQVLGGIVDGVNHMIPFAVGGGILIAFAFLTDAASIDISTLDASQLSSFGSITEFAASFKALGDMTFNFMFTVFSAFLAMYLGGYEAFVAGFMGGYIAYVGNAGFMGAFLAGIAAGYSVKLMKNFVKELPSSFNAFSAIIIYPVLSLLLISFLMYFMVIPTANIFNSALTEMLGAIARLGKLPLSIVSGLMMGCDMGGPVNKAAYYFGTTAIMNKEYDVMAFIMAAGMTPPCGIALSTILFANRFSESERRRSGVTLIMGLAFITEGAITYLLSDIVRVMFSCMIGASVSATLSELFGCTLMAPHGGIFVFLIVGKPVLYFFSIMIGSLVTAVILGFIKKIKDMNIKNILKIPSIFTMILSLLLLTGCRKNNATDLNISSEDDHYTFAYTCMDGSNPYFATILEEITTLVEARGDSLIVYDGENDISIQQSQLEDMAFMDIDGVFLNPVDSEKVIVPLKKIKEAYIPVVCFDAQVEDVSYIDSYIGSDNYNAGKVVGDDLVKRCPDGGSIIILDAPSTRSARDRVDGFISAITGHDFDIFSIYDCSGDEEKAYENTKKLLNIKSDITAIFAENDPTALGALKAVNELGIKDCCIYGVDGSPLIKQELIKEDSPVKGTGAQSPVSIAQKAVEVMYSLLDGETVEKTYTIDTYLISTENIINFDVKNWQ</sequence>
<dbReference type="PANTHER" id="PTHR30505:SF0">
    <property type="entry name" value="FRUCTOSE-LIKE PTS SYSTEM EIIBC COMPONENT-RELATED"/>
    <property type="match status" value="1"/>
</dbReference>
<evidence type="ECO:0000259" key="11">
    <source>
        <dbReference type="PROSITE" id="PS50887"/>
    </source>
</evidence>
<dbReference type="Gene3D" id="3.40.50.2300">
    <property type="match status" value="2"/>
</dbReference>
<feature type="transmembrane region" description="Helical" evidence="10">
    <location>
        <begin position="545"/>
        <end position="565"/>
    </location>
</feature>
<feature type="transmembrane region" description="Helical" evidence="10">
    <location>
        <begin position="660"/>
        <end position="679"/>
    </location>
</feature>
<dbReference type="InterPro" id="IPR025997">
    <property type="entry name" value="SBP_2_dom"/>
</dbReference>
<evidence type="ECO:0000313" key="13">
    <source>
        <dbReference type="EMBL" id="PWT25915.1"/>
    </source>
</evidence>
<keyword evidence="3" id="KW-1003">Cell membrane</keyword>
<dbReference type="Proteomes" id="UP000245488">
    <property type="component" value="Plasmid pINBov266"/>
</dbReference>
<evidence type="ECO:0000256" key="8">
    <source>
        <dbReference type="ARBA" id="ARBA00023136"/>
    </source>
</evidence>
<protein>
    <submittedName>
        <fullName evidence="13">Uncharacterized protein</fullName>
    </submittedName>
</protein>
<evidence type="ECO:0000256" key="6">
    <source>
        <dbReference type="ARBA" id="ARBA00022692"/>
    </source>
</evidence>
<evidence type="ECO:0000313" key="14">
    <source>
        <dbReference type="Proteomes" id="UP000245488"/>
    </source>
</evidence>
<keyword evidence="7 10" id="KW-1133">Transmembrane helix</keyword>
<gene>
    <name evidence="13" type="ORF">CPT75_00600</name>
</gene>
<dbReference type="NCBIfam" id="TIGR00254">
    <property type="entry name" value="GGDEF"/>
    <property type="match status" value="1"/>
</dbReference>
<keyword evidence="2" id="KW-0813">Transport</keyword>
<dbReference type="Pfam" id="PF13407">
    <property type="entry name" value="Peripla_BP_4"/>
    <property type="match status" value="1"/>
</dbReference>
<dbReference type="PROSITE" id="PS51104">
    <property type="entry name" value="PTS_EIIC_TYPE_2"/>
    <property type="match status" value="1"/>
</dbReference>
<name>A0A317FW38_BUTFI</name>
<geneLocation type="plasmid" evidence="14">
    <name>pinbov266</name>
</geneLocation>